<evidence type="ECO:0000313" key="2">
    <source>
        <dbReference type="EMBL" id="KAK9883854.1"/>
    </source>
</evidence>
<keyword evidence="3" id="KW-1185">Reference proteome</keyword>
<accession>A0AAW1USN4</accession>
<dbReference type="EMBL" id="JARQZJ010000091">
    <property type="protein sequence ID" value="KAK9883854.1"/>
    <property type="molecule type" value="Genomic_DNA"/>
</dbReference>
<sequence>MESKESGLSALYGKEPLLDLAAIATGQQTEPTADADPTCQQLIRHACSVPTVVVDSFSGIIEWKSHHITLYYVIDIRKPQATLKLKTDKKLLKKSKNIKENKLKKTDYNSSTTEHEWEESGNEEESRIKQGDYVIVKIPGKKNITNLFVLSKK</sequence>
<evidence type="ECO:0000256" key="1">
    <source>
        <dbReference type="SAM" id="MobiDB-lite"/>
    </source>
</evidence>
<evidence type="ECO:0000313" key="3">
    <source>
        <dbReference type="Proteomes" id="UP001431783"/>
    </source>
</evidence>
<comment type="caution">
    <text evidence="2">The sequence shown here is derived from an EMBL/GenBank/DDBJ whole genome shotgun (WGS) entry which is preliminary data.</text>
</comment>
<dbReference type="AlphaFoldDB" id="A0AAW1USN4"/>
<dbReference type="Proteomes" id="UP001431783">
    <property type="component" value="Unassembled WGS sequence"/>
</dbReference>
<organism evidence="2 3">
    <name type="scientific">Henosepilachna vigintioctopunctata</name>
    <dbReference type="NCBI Taxonomy" id="420089"/>
    <lineage>
        <taxon>Eukaryota</taxon>
        <taxon>Metazoa</taxon>
        <taxon>Ecdysozoa</taxon>
        <taxon>Arthropoda</taxon>
        <taxon>Hexapoda</taxon>
        <taxon>Insecta</taxon>
        <taxon>Pterygota</taxon>
        <taxon>Neoptera</taxon>
        <taxon>Endopterygota</taxon>
        <taxon>Coleoptera</taxon>
        <taxon>Polyphaga</taxon>
        <taxon>Cucujiformia</taxon>
        <taxon>Coccinelloidea</taxon>
        <taxon>Coccinellidae</taxon>
        <taxon>Epilachninae</taxon>
        <taxon>Epilachnini</taxon>
        <taxon>Henosepilachna</taxon>
    </lineage>
</organism>
<gene>
    <name evidence="2" type="ORF">WA026_002052</name>
</gene>
<reference evidence="2 3" key="1">
    <citation type="submission" date="2023-03" db="EMBL/GenBank/DDBJ databases">
        <title>Genome insight into feeding habits of ladybird beetles.</title>
        <authorList>
            <person name="Li H.-S."/>
            <person name="Huang Y.-H."/>
            <person name="Pang H."/>
        </authorList>
    </citation>
    <scope>NUCLEOTIDE SEQUENCE [LARGE SCALE GENOMIC DNA]</scope>
    <source>
        <strain evidence="2">SYSU_2023b</strain>
        <tissue evidence="2">Whole body</tissue>
    </source>
</reference>
<proteinExistence type="predicted"/>
<protein>
    <submittedName>
        <fullName evidence="2">Uncharacterized protein</fullName>
    </submittedName>
</protein>
<name>A0AAW1USN4_9CUCU</name>
<feature type="region of interest" description="Disordered" evidence="1">
    <location>
        <begin position="103"/>
        <end position="127"/>
    </location>
</feature>